<evidence type="ECO:0000256" key="2">
    <source>
        <dbReference type="SAM" id="MobiDB-lite"/>
    </source>
</evidence>
<name>A0A0N4XZ43_NIPBR</name>
<sequence>MSKRSSVAFLEMDSDSDDDRLVIVDDEGELSEITKESSINAMNEMNNPASLKERIVRSNARLPKPDVVMLRRVPPKHGKFAKKRIKMEVEDGESSSVGEGNSQIHGRVHDDNHANRVIKQEIVEEDSCEGGVLSQNEGGPVEWKRVSLPARTYQEKRKAVLDAVMGLKNPHPTIVIKQEPIDEDERNIETVTLDSDEEIADINGNYLSEKGTKIASYDVVKEQVCVPNKPREEPASTGPATSSNPICGRYRAFKHPRLKEGDRVVQLLEWNEASTLPVGSKAKKRCRKSRQATTNPNSNIGRDSKSKRLKGPRPIKEEPKESVDQIFLLSKILSSQNEPTSGSVPIEAPHSEVDFLRLICSELGIDEKRVKKPRKQKAKKEREVPSGLDISEKEVGSVIHLEENAPEAPLSEEVVVLEDDEEQHRPCVENDEESFDTLAKYPFEIAYPPTADGFCSPPDENMMYFFEDYMTNVLGKGAPVDDLENRLKEKIEYLRMELKELEGTKAQKEREDNLGTQPFFDDYAYRRHPLRTRHQSKQLYGVHPAQLTKTSCALSDSAAMWIVKRVG</sequence>
<feature type="region of interest" description="Disordered" evidence="2">
    <location>
        <begin position="228"/>
        <end position="247"/>
    </location>
</feature>
<organism evidence="5">
    <name type="scientific">Nippostrongylus brasiliensis</name>
    <name type="common">Rat hookworm</name>
    <dbReference type="NCBI Taxonomy" id="27835"/>
    <lineage>
        <taxon>Eukaryota</taxon>
        <taxon>Metazoa</taxon>
        <taxon>Ecdysozoa</taxon>
        <taxon>Nematoda</taxon>
        <taxon>Chromadorea</taxon>
        <taxon>Rhabditida</taxon>
        <taxon>Rhabditina</taxon>
        <taxon>Rhabditomorpha</taxon>
        <taxon>Strongyloidea</taxon>
        <taxon>Heligmosomidae</taxon>
        <taxon>Nippostrongylus</taxon>
    </lineage>
</organism>
<feature type="region of interest" description="Disordered" evidence="2">
    <location>
        <begin position="86"/>
        <end position="113"/>
    </location>
</feature>
<feature type="region of interest" description="Disordered" evidence="2">
    <location>
        <begin position="279"/>
        <end position="321"/>
    </location>
</feature>
<dbReference type="EMBL" id="UYSL01020001">
    <property type="protein sequence ID" value="VDL71998.1"/>
    <property type="molecule type" value="Genomic_DNA"/>
</dbReference>
<evidence type="ECO:0000313" key="5">
    <source>
        <dbReference type="WBParaSite" id="NBR_0000840801-mRNA-1"/>
    </source>
</evidence>
<reference evidence="3 4" key="2">
    <citation type="submission" date="2018-11" db="EMBL/GenBank/DDBJ databases">
        <authorList>
            <consortium name="Pathogen Informatics"/>
        </authorList>
    </citation>
    <scope>NUCLEOTIDE SEQUENCE [LARGE SCALE GENOMIC DNA]</scope>
</reference>
<reference evidence="5" key="1">
    <citation type="submission" date="2016-04" db="UniProtKB">
        <authorList>
            <consortium name="WormBaseParasite"/>
        </authorList>
    </citation>
    <scope>IDENTIFICATION</scope>
</reference>
<gene>
    <name evidence="3" type="ORF">NBR_LOCUS8409</name>
</gene>
<evidence type="ECO:0000313" key="3">
    <source>
        <dbReference type="EMBL" id="VDL71998.1"/>
    </source>
</evidence>
<feature type="compositionally biased region" description="Basic residues" evidence="2">
    <location>
        <begin position="281"/>
        <end position="290"/>
    </location>
</feature>
<dbReference type="Proteomes" id="UP000271162">
    <property type="component" value="Unassembled WGS sequence"/>
</dbReference>
<dbReference type="WBParaSite" id="NBR_0000840801-mRNA-1">
    <property type="protein sequence ID" value="NBR_0000840801-mRNA-1"/>
    <property type="gene ID" value="NBR_0000840801"/>
</dbReference>
<protein>
    <submittedName>
        <fullName evidence="3 5">Uncharacterized protein</fullName>
    </submittedName>
</protein>
<feature type="compositionally biased region" description="Polar residues" evidence="2">
    <location>
        <begin position="291"/>
        <end position="301"/>
    </location>
</feature>
<dbReference type="AlphaFoldDB" id="A0A0N4XZ43"/>
<keyword evidence="1" id="KW-0175">Coiled coil</keyword>
<evidence type="ECO:0000256" key="1">
    <source>
        <dbReference type="SAM" id="Coils"/>
    </source>
</evidence>
<proteinExistence type="predicted"/>
<keyword evidence="4" id="KW-1185">Reference proteome</keyword>
<feature type="coiled-coil region" evidence="1">
    <location>
        <begin position="480"/>
        <end position="511"/>
    </location>
</feature>
<evidence type="ECO:0000313" key="4">
    <source>
        <dbReference type="Proteomes" id="UP000271162"/>
    </source>
</evidence>
<accession>A0A0N4XZ43</accession>